<reference evidence="8" key="1">
    <citation type="journal article" date="2014" name="Int. J. Syst. Evol. Microbiol.">
        <title>Complete genome sequence of Corynebacterium casei LMG S-19264T (=DSM 44701T), isolated from a smear-ripened cheese.</title>
        <authorList>
            <consortium name="US DOE Joint Genome Institute (JGI-PGF)"/>
            <person name="Walter F."/>
            <person name="Albersmeier A."/>
            <person name="Kalinowski J."/>
            <person name="Ruckert C."/>
        </authorList>
    </citation>
    <scope>NUCLEOTIDE SEQUENCE</scope>
    <source>
        <strain evidence="8">JCM 4518</strain>
    </source>
</reference>
<evidence type="ECO:0000256" key="4">
    <source>
        <dbReference type="SAM" id="MobiDB-lite"/>
    </source>
</evidence>
<dbReference type="PANTHER" id="PTHR43248:SF29">
    <property type="entry name" value="TRIPEPTIDYL AMINOPEPTIDASE"/>
    <property type="match status" value="1"/>
</dbReference>
<organism evidence="8 9">
    <name type="scientific">Streptomyces termitum</name>
    <dbReference type="NCBI Taxonomy" id="67368"/>
    <lineage>
        <taxon>Bacteria</taxon>
        <taxon>Bacillati</taxon>
        <taxon>Actinomycetota</taxon>
        <taxon>Actinomycetes</taxon>
        <taxon>Kitasatosporales</taxon>
        <taxon>Streptomycetaceae</taxon>
        <taxon>Streptomyces</taxon>
    </lineage>
</organism>
<keyword evidence="3 8" id="KW-0378">Hydrolase</keyword>
<evidence type="ECO:0000256" key="5">
    <source>
        <dbReference type="SAM" id="SignalP"/>
    </source>
</evidence>
<feature type="region of interest" description="Disordered" evidence="4">
    <location>
        <begin position="514"/>
        <end position="538"/>
    </location>
</feature>
<dbReference type="EMBL" id="BMUL01000009">
    <property type="protein sequence ID" value="GHA91361.1"/>
    <property type="molecule type" value="Genomic_DNA"/>
</dbReference>
<comment type="similarity">
    <text evidence="1">Belongs to the peptidase S33 family.</text>
</comment>
<dbReference type="Pfam" id="PF08386">
    <property type="entry name" value="Abhydrolase_4"/>
    <property type="match status" value="1"/>
</dbReference>
<dbReference type="InterPro" id="IPR000073">
    <property type="entry name" value="AB_hydrolase_1"/>
</dbReference>
<evidence type="ECO:0000259" key="6">
    <source>
        <dbReference type="Pfam" id="PF00561"/>
    </source>
</evidence>
<feature type="domain" description="AB hydrolase-1" evidence="6">
    <location>
        <begin position="111"/>
        <end position="282"/>
    </location>
</feature>
<dbReference type="GO" id="GO:0016787">
    <property type="term" value="F:hydrolase activity"/>
    <property type="evidence" value="ECO:0007669"/>
    <property type="project" value="UniProtKB-KW"/>
</dbReference>
<dbReference type="InterPro" id="IPR013595">
    <property type="entry name" value="Pept_S33_TAP-like_C"/>
</dbReference>
<dbReference type="PANTHER" id="PTHR43248">
    <property type="entry name" value="2-SUCCINYL-6-HYDROXY-2,4-CYCLOHEXADIENE-1-CARBOXYLATE SYNTHASE"/>
    <property type="match status" value="1"/>
</dbReference>
<dbReference type="InterPro" id="IPR029058">
    <property type="entry name" value="AB_hydrolase_fold"/>
</dbReference>
<feature type="chain" id="PRO_5037908358" evidence="5">
    <location>
        <begin position="28"/>
        <end position="538"/>
    </location>
</feature>
<accession>A0A918T559</accession>
<evidence type="ECO:0000259" key="7">
    <source>
        <dbReference type="Pfam" id="PF08386"/>
    </source>
</evidence>
<dbReference type="Pfam" id="PF00561">
    <property type="entry name" value="Abhydrolase_1"/>
    <property type="match status" value="1"/>
</dbReference>
<evidence type="ECO:0000313" key="8">
    <source>
        <dbReference type="EMBL" id="GHA91361.1"/>
    </source>
</evidence>
<dbReference type="SUPFAM" id="SSF53474">
    <property type="entry name" value="alpha/beta-Hydrolases"/>
    <property type="match status" value="1"/>
</dbReference>
<dbReference type="InterPro" id="IPR051601">
    <property type="entry name" value="Serine_prot/Carboxylest_S33"/>
</dbReference>
<proteinExistence type="inferred from homology"/>
<feature type="domain" description="Peptidase S33 tripeptidyl aminopeptidase-like C-terminal" evidence="7">
    <location>
        <begin position="416"/>
        <end position="513"/>
    </location>
</feature>
<dbReference type="RefSeq" id="WP_189979071.1">
    <property type="nucleotide sequence ID" value="NZ_BMUL01000009.1"/>
</dbReference>
<dbReference type="AlphaFoldDB" id="A0A918T559"/>
<protein>
    <submittedName>
        <fullName evidence="8">Alpha/beta hydrolase</fullName>
    </submittedName>
</protein>
<dbReference type="Proteomes" id="UP000644020">
    <property type="component" value="Unassembled WGS sequence"/>
</dbReference>
<gene>
    <name evidence="8" type="ORF">GCM10010305_39050</name>
</gene>
<evidence type="ECO:0000256" key="2">
    <source>
        <dbReference type="ARBA" id="ARBA00022729"/>
    </source>
</evidence>
<comment type="caution">
    <text evidence="8">The sequence shown here is derived from an EMBL/GenBank/DDBJ whole genome shotgun (WGS) entry which is preliminary data.</text>
</comment>
<evidence type="ECO:0000313" key="9">
    <source>
        <dbReference type="Proteomes" id="UP000644020"/>
    </source>
</evidence>
<keyword evidence="9" id="KW-1185">Reference proteome</keyword>
<evidence type="ECO:0000256" key="3">
    <source>
        <dbReference type="ARBA" id="ARBA00022801"/>
    </source>
</evidence>
<evidence type="ECO:0000256" key="1">
    <source>
        <dbReference type="ARBA" id="ARBA00010088"/>
    </source>
</evidence>
<name>A0A918T559_9ACTN</name>
<feature type="signal peptide" evidence="5">
    <location>
        <begin position="1"/>
        <end position="27"/>
    </location>
</feature>
<reference evidence="8" key="2">
    <citation type="submission" date="2020-09" db="EMBL/GenBank/DDBJ databases">
        <authorList>
            <person name="Sun Q."/>
            <person name="Ohkuma M."/>
        </authorList>
    </citation>
    <scope>NUCLEOTIDE SEQUENCE</scope>
    <source>
        <strain evidence="8">JCM 4518</strain>
    </source>
</reference>
<sequence>MRNRTVPVVALAVAATLLPVLTPAATAAPPPAPTTAAPPAATATAAADTLAVPAPYTRQKPRWARCDAQTPAEFECATVKVPLDYARPGGRTLDLAISRIKATSPRERRGVLLINPGGPGGQGLDMPLYLGAELPDAVKRQYDLIGFDPRGVGQSSPVGCGLTPEETNWQRSYKAATWTKDVAWARTVAEKCRKAGRGVLPHLNTRNTARDMDVVRAVLGEKKISYLGFSYGTYLGAVYTQLFPRRADRFVLDSAVDPARIWRGMIQVWAEGAEPAFTRWTEWTAARDAAYGLGDTPAEVRAAFWDLVARADRDPVVLDGTPLSGDDIRTLRPLFFEPEYAADAVARIKRAADGGTPAPLRRSAPPRTLPPSFTRAVPEDNGDAAFWSVVCADTRAWPRDPERYRRDAIRDKAAYPLYGDFASHIKPCAFWGTGSEPATTVDNTVRALILQNEWDSQTPLVSGQGLRRTMKGARMLTVLGGEGHGVYGTGSCADRTATDYLTTGRLPAADTTCRTAPGQPVTSLRLPPSVPHALPKGF</sequence>
<dbReference type="Gene3D" id="3.40.50.1820">
    <property type="entry name" value="alpha/beta hydrolase"/>
    <property type="match status" value="1"/>
</dbReference>
<keyword evidence="2 5" id="KW-0732">Signal</keyword>